<organism evidence="5">
    <name type="scientific">Sesamum latifolium</name>
    <dbReference type="NCBI Taxonomy" id="2727402"/>
    <lineage>
        <taxon>Eukaryota</taxon>
        <taxon>Viridiplantae</taxon>
        <taxon>Streptophyta</taxon>
        <taxon>Embryophyta</taxon>
        <taxon>Tracheophyta</taxon>
        <taxon>Spermatophyta</taxon>
        <taxon>Magnoliopsida</taxon>
        <taxon>eudicotyledons</taxon>
        <taxon>Gunneridae</taxon>
        <taxon>Pentapetalae</taxon>
        <taxon>asterids</taxon>
        <taxon>lamiids</taxon>
        <taxon>Lamiales</taxon>
        <taxon>Pedaliaceae</taxon>
        <taxon>Sesamum</taxon>
    </lineage>
</organism>
<dbReference type="EMBL" id="JACGWN010000014">
    <property type="protein sequence ID" value="KAL0406679.1"/>
    <property type="molecule type" value="Genomic_DNA"/>
</dbReference>
<evidence type="ECO:0000313" key="5">
    <source>
        <dbReference type="EMBL" id="KAL0406679.1"/>
    </source>
</evidence>
<feature type="compositionally biased region" description="Polar residues" evidence="3">
    <location>
        <begin position="1"/>
        <end position="10"/>
    </location>
</feature>
<sequence>MKDEAISSSGDPLMPPRSPPPTHTPAASSAGASSPAVPTNAGSTDWFGQGQSSKGGSLSRIGSQPMYTSVSTSAGGSALGSSQPSCRPWERGDLLRRLSTFKPANWFGKPKAASSLACARRGWVNVDVDKVECESCGAILKFVSSATWTPLKIGPTWHIDNSVSEKNHHEGSNSQLKTSDDAGEDFAKRLDEGHKLTCPWIGNCCAESLVQFPPTPPSALIGGYKDRCDGLLQFPSLPVVAASAIEQIRVSRGPEIDRLLAQSHFARGESGIKLEILLGTENSREDVFFIYSRAQKLISLCGWEPRWLPNVQDCEEHSAQSARNGCSIGPSKYRCLPVIPAVARNICPPPPKRIVA</sequence>
<evidence type="ECO:0000256" key="2">
    <source>
        <dbReference type="ARBA" id="ARBA00023242"/>
    </source>
</evidence>
<evidence type="ECO:0000259" key="4">
    <source>
        <dbReference type="Pfam" id="PF07967"/>
    </source>
</evidence>
<reference evidence="5" key="1">
    <citation type="submission" date="2020-06" db="EMBL/GenBank/DDBJ databases">
        <authorList>
            <person name="Li T."/>
            <person name="Hu X."/>
            <person name="Zhang T."/>
            <person name="Song X."/>
            <person name="Zhang H."/>
            <person name="Dai N."/>
            <person name="Sheng W."/>
            <person name="Hou X."/>
            <person name="Wei L."/>
        </authorList>
    </citation>
    <scope>NUCLEOTIDE SEQUENCE</scope>
    <source>
        <strain evidence="5">KEN1</strain>
        <tissue evidence="5">Leaf</tissue>
    </source>
</reference>
<evidence type="ECO:0000256" key="3">
    <source>
        <dbReference type="SAM" id="MobiDB-lite"/>
    </source>
</evidence>
<feature type="region of interest" description="Disordered" evidence="3">
    <location>
        <begin position="162"/>
        <end position="182"/>
    </location>
</feature>
<keyword evidence="2" id="KW-0539">Nucleus</keyword>
<proteinExistence type="predicted"/>
<dbReference type="Pfam" id="PF07967">
    <property type="entry name" value="zf-C3HC"/>
    <property type="match status" value="1"/>
</dbReference>
<feature type="compositionally biased region" description="Low complexity" evidence="3">
    <location>
        <begin position="48"/>
        <end position="59"/>
    </location>
</feature>
<dbReference type="GO" id="GO:0008270">
    <property type="term" value="F:zinc ion binding"/>
    <property type="evidence" value="ECO:0007669"/>
    <property type="project" value="InterPro"/>
</dbReference>
<accession>A0AAW2TQC5</accession>
<comment type="caution">
    <text evidence="5">The sequence shown here is derived from an EMBL/GenBank/DDBJ whole genome shotgun (WGS) entry which is preliminary data.</text>
</comment>
<feature type="compositionally biased region" description="Low complexity" evidence="3">
    <location>
        <begin position="68"/>
        <end position="82"/>
    </location>
</feature>
<dbReference type="PANTHER" id="PTHR15835">
    <property type="entry name" value="NUCLEAR-INTERACTING PARTNER OF ALK"/>
    <property type="match status" value="1"/>
</dbReference>
<gene>
    <name evidence="5" type="ORF">Slati_3981800</name>
</gene>
<dbReference type="AlphaFoldDB" id="A0AAW2TQC5"/>
<evidence type="ECO:0000256" key="1">
    <source>
        <dbReference type="ARBA" id="ARBA00004123"/>
    </source>
</evidence>
<feature type="compositionally biased region" description="Low complexity" evidence="3">
    <location>
        <begin position="24"/>
        <end position="39"/>
    </location>
</feature>
<feature type="compositionally biased region" description="Pro residues" evidence="3">
    <location>
        <begin position="13"/>
        <end position="23"/>
    </location>
</feature>
<feature type="domain" description="C3HC-type" evidence="4">
    <location>
        <begin position="88"/>
        <end position="239"/>
    </location>
</feature>
<comment type="subcellular location">
    <subcellularLocation>
        <location evidence="1">Nucleus</location>
    </subcellularLocation>
</comment>
<feature type="region of interest" description="Disordered" evidence="3">
    <location>
        <begin position="1"/>
        <end position="86"/>
    </location>
</feature>
<protein>
    <recommendedName>
        <fullName evidence="4">C3HC-type domain-containing protein</fullName>
    </recommendedName>
</protein>
<dbReference type="GO" id="GO:0005634">
    <property type="term" value="C:nucleus"/>
    <property type="evidence" value="ECO:0007669"/>
    <property type="project" value="UniProtKB-SubCell"/>
</dbReference>
<dbReference type="PANTHER" id="PTHR15835:SF16">
    <property type="entry name" value="F20D23.9 PROTEIN"/>
    <property type="match status" value="1"/>
</dbReference>
<name>A0AAW2TQC5_9LAMI</name>
<dbReference type="InterPro" id="IPR012935">
    <property type="entry name" value="NuBaID_N"/>
</dbReference>
<reference evidence="5" key="2">
    <citation type="journal article" date="2024" name="Plant">
        <title>Genomic evolution and insights into agronomic trait innovations of Sesamum species.</title>
        <authorList>
            <person name="Miao H."/>
            <person name="Wang L."/>
            <person name="Qu L."/>
            <person name="Liu H."/>
            <person name="Sun Y."/>
            <person name="Le M."/>
            <person name="Wang Q."/>
            <person name="Wei S."/>
            <person name="Zheng Y."/>
            <person name="Lin W."/>
            <person name="Duan Y."/>
            <person name="Cao H."/>
            <person name="Xiong S."/>
            <person name="Wang X."/>
            <person name="Wei L."/>
            <person name="Li C."/>
            <person name="Ma Q."/>
            <person name="Ju M."/>
            <person name="Zhao R."/>
            <person name="Li G."/>
            <person name="Mu C."/>
            <person name="Tian Q."/>
            <person name="Mei H."/>
            <person name="Zhang T."/>
            <person name="Gao T."/>
            <person name="Zhang H."/>
        </authorList>
    </citation>
    <scope>NUCLEOTIDE SEQUENCE</scope>
    <source>
        <strain evidence="5">KEN1</strain>
    </source>
</reference>